<dbReference type="AlphaFoldDB" id="A0A843YS24"/>
<dbReference type="InterPro" id="IPR050957">
    <property type="entry name" value="BMP_lipoprotein"/>
</dbReference>
<dbReference type="OrthoDB" id="9784230at2"/>
<sequence>MCNRVPARCRRRIKKHIRGEMMSSIARLRCLSSLLLSVLFGMTAAQAVVPAKIVYVRPVPQNDDAFLQQGTKGVEQAATMYQLQASTLESQPNQASRQQQLDNAVKQGAKIVVMIGYEFKELAASAARAAPQTRFVIMQHCVDNSPPNLTCVTFRESEPSYLAGMEAALTTSSNKVGMIGPIDSPLKRKNGEAFAAGAKAVNSAITVHAPLWVGGTQPFDDPSRAEAQAKTMLGDGVDVIFAAASGSNRGIFKALSTQPKAKAIGSDINQCSLAPGRILDNVQTHADTAISVAVGLLMGGSTATHMDFGMKEGAVSLTGLGLDAAYSECDILRQRPAIEKLRVAKNAIIRGTLKVD</sequence>
<dbReference type="Pfam" id="PF02608">
    <property type="entry name" value="Bmp"/>
    <property type="match status" value="1"/>
</dbReference>
<reference evidence="8 9" key="1">
    <citation type="submission" date="2019-10" db="EMBL/GenBank/DDBJ databases">
        <title>Glaciimonas soli sp. nov., a psychrophilic bacterium isolated from the forest soil of a high elevation mountain in Taiwan.</title>
        <authorList>
            <person name="Wang L.-T."/>
            <person name="Shieh W.Y."/>
        </authorList>
    </citation>
    <scope>NUCLEOTIDE SEQUENCE [LARGE SCALE GENOMIC DNA]</scope>
    <source>
        <strain evidence="8 9">GS1</strain>
    </source>
</reference>
<dbReference type="GO" id="GO:0005886">
    <property type="term" value="C:plasma membrane"/>
    <property type="evidence" value="ECO:0007669"/>
    <property type="project" value="UniProtKB-SubCell"/>
</dbReference>
<protein>
    <submittedName>
        <fullName evidence="8">BMP family ABC transporter substrate-binding protein</fullName>
    </submittedName>
</protein>
<dbReference type="SUPFAM" id="SSF53822">
    <property type="entry name" value="Periplasmic binding protein-like I"/>
    <property type="match status" value="1"/>
</dbReference>
<keyword evidence="5" id="KW-0472">Membrane</keyword>
<evidence type="ECO:0000313" key="8">
    <source>
        <dbReference type="EMBL" id="MQR00524.1"/>
    </source>
</evidence>
<organism evidence="8 9">
    <name type="scientific">Glaciimonas soli</name>
    <dbReference type="NCBI Taxonomy" id="2590999"/>
    <lineage>
        <taxon>Bacteria</taxon>
        <taxon>Pseudomonadati</taxon>
        <taxon>Pseudomonadota</taxon>
        <taxon>Betaproteobacteria</taxon>
        <taxon>Burkholderiales</taxon>
        <taxon>Oxalobacteraceae</taxon>
        <taxon>Glaciimonas</taxon>
    </lineage>
</organism>
<evidence type="ECO:0000256" key="1">
    <source>
        <dbReference type="ARBA" id="ARBA00004193"/>
    </source>
</evidence>
<evidence type="ECO:0000256" key="4">
    <source>
        <dbReference type="ARBA" id="ARBA00022729"/>
    </source>
</evidence>
<proteinExistence type="inferred from homology"/>
<dbReference type="Proteomes" id="UP000451565">
    <property type="component" value="Unassembled WGS sequence"/>
</dbReference>
<evidence type="ECO:0000256" key="5">
    <source>
        <dbReference type="ARBA" id="ARBA00023136"/>
    </source>
</evidence>
<dbReference type="PANTHER" id="PTHR34296">
    <property type="entry name" value="TRANSCRIPTIONAL ACTIVATOR PROTEIN MED"/>
    <property type="match status" value="1"/>
</dbReference>
<evidence type="ECO:0000256" key="2">
    <source>
        <dbReference type="ARBA" id="ARBA00008610"/>
    </source>
</evidence>
<comment type="similarity">
    <text evidence="2">Belongs to the BMP lipoprotein family.</text>
</comment>
<gene>
    <name evidence="8" type="ORF">GEV47_07495</name>
</gene>
<dbReference type="CDD" id="cd06354">
    <property type="entry name" value="PBP1_PrnA-like"/>
    <property type="match status" value="1"/>
</dbReference>
<evidence type="ECO:0000313" key="9">
    <source>
        <dbReference type="Proteomes" id="UP000451565"/>
    </source>
</evidence>
<keyword evidence="3" id="KW-1003">Cell membrane</keyword>
<feature type="domain" description="ABC transporter substrate-binding protein PnrA-like" evidence="7">
    <location>
        <begin position="54"/>
        <end position="350"/>
    </location>
</feature>
<keyword evidence="9" id="KW-1185">Reference proteome</keyword>
<accession>A0A843YS24</accession>
<dbReference type="PANTHER" id="PTHR34296:SF2">
    <property type="entry name" value="ABC TRANSPORTER GUANOSINE-BINDING PROTEIN NUPN"/>
    <property type="match status" value="1"/>
</dbReference>
<comment type="subcellular location">
    <subcellularLocation>
        <location evidence="1">Cell membrane</location>
        <topology evidence="1">Lipid-anchor</topology>
    </subcellularLocation>
</comment>
<dbReference type="Gene3D" id="3.40.50.2300">
    <property type="match status" value="2"/>
</dbReference>
<comment type="caution">
    <text evidence="8">The sequence shown here is derived from an EMBL/GenBank/DDBJ whole genome shotgun (WGS) entry which is preliminary data.</text>
</comment>
<dbReference type="EMBL" id="WINI01000003">
    <property type="protein sequence ID" value="MQR00524.1"/>
    <property type="molecule type" value="Genomic_DNA"/>
</dbReference>
<evidence type="ECO:0000259" key="7">
    <source>
        <dbReference type="Pfam" id="PF02608"/>
    </source>
</evidence>
<keyword evidence="4" id="KW-0732">Signal</keyword>
<keyword evidence="6" id="KW-0449">Lipoprotein</keyword>
<name>A0A843YS24_9BURK</name>
<evidence type="ECO:0000256" key="6">
    <source>
        <dbReference type="ARBA" id="ARBA00023288"/>
    </source>
</evidence>
<dbReference type="InterPro" id="IPR003760">
    <property type="entry name" value="PnrA-like"/>
</dbReference>
<dbReference type="InterPro" id="IPR028082">
    <property type="entry name" value="Peripla_BP_I"/>
</dbReference>
<evidence type="ECO:0000256" key="3">
    <source>
        <dbReference type="ARBA" id="ARBA00022475"/>
    </source>
</evidence>